<feature type="transmembrane region" description="Helical" evidence="1">
    <location>
        <begin position="94"/>
        <end position="118"/>
    </location>
</feature>
<protein>
    <submittedName>
        <fullName evidence="3">Uncharacterized protein</fullName>
    </submittedName>
</protein>
<dbReference type="EMBL" id="ML996577">
    <property type="protein sequence ID" value="KAF2755410.1"/>
    <property type="molecule type" value="Genomic_DNA"/>
</dbReference>
<keyword evidence="1" id="KW-0812">Transmembrane</keyword>
<evidence type="ECO:0000313" key="3">
    <source>
        <dbReference type="EMBL" id="KAF2755410.1"/>
    </source>
</evidence>
<reference evidence="3" key="1">
    <citation type="journal article" date="2020" name="Stud. Mycol.">
        <title>101 Dothideomycetes genomes: a test case for predicting lifestyles and emergence of pathogens.</title>
        <authorList>
            <person name="Haridas S."/>
            <person name="Albert R."/>
            <person name="Binder M."/>
            <person name="Bloem J."/>
            <person name="Labutti K."/>
            <person name="Salamov A."/>
            <person name="Andreopoulos B."/>
            <person name="Baker S."/>
            <person name="Barry K."/>
            <person name="Bills G."/>
            <person name="Bluhm B."/>
            <person name="Cannon C."/>
            <person name="Castanera R."/>
            <person name="Culley D."/>
            <person name="Daum C."/>
            <person name="Ezra D."/>
            <person name="Gonzalez J."/>
            <person name="Henrissat B."/>
            <person name="Kuo A."/>
            <person name="Liang C."/>
            <person name="Lipzen A."/>
            <person name="Lutzoni F."/>
            <person name="Magnuson J."/>
            <person name="Mondo S."/>
            <person name="Nolan M."/>
            <person name="Ohm R."/>
            <person name="Pangilinan J."/>
            <person name="Park H.-J."/>
            <person name="Ramirez L."/>
            <person name="Alfaro M."/>
            <person name="Sun H."/>
            <person name="Tritt A."/>
            <person name="Yoshinaga Y."/>
            <person name="Zwiers L.-H."/>
            <person name="Turgeon B."/>
            <person name="Goodwin S."/>
            <person name="Spatafora J."/>
            <person name="Crous P."/>
            <person name="Grigoriev I."/>
        </authorList>
    </citation>
    <scope>NUCLEOTIDE SEQUENCE</scope>
    <source>
        <strain evidence="3">CBS 121739</strain>
    </source>
</reference>
<proteinExistence type="predicted"/>
<dbReference type="RefSeq" id="XP_033597861.1">
    <property type="nucleotide sequence ID" value="XM_033744457.1"/>
</dbReference>
<dbReference type="AlphaFoldDB" id="A0A6A6W0F2"/>
<keyword evidence="1" id="KW-0472">Membrane</keyword>
<evidence type="ECO:0000256" key="2">
    <source>
        <dbReference type="SAM" id="SignalP"/>
    </source>
</evidence>
<evidence type="ECO:0000313" key="4">
    <source>
        <dbReference type="Proteomes" id="UP000799437"/>
    </source>
</evidence>
<evidence type="ECO:0000256" key="1">
    <source>
        <dbReference type="SAM" id="Phobius"/>
    </source>
</evidence>
<organism evidence="3 4">
    <name type="scientific">Pseudovirgaria hyperparasitica</name>
    <dbReference type="NCBI Taxonomy" id="470096"/>
    <lineage>
        <taxon>Eukaryota</taxon>
        <taxon>Fungi</taxon>
        <taxon>Dikarya</taxon>
        <taxon>Ascomycota</taxon>
        <taxon>Pezizomycotina</taxon>
        <taxon>Dothideomycetes</taxon>
        <taxon>Dothideomycetes incertae sedis</taxon>
        <taxon>Acrospermales</taxon>
        <taxon>Acrospermaceae</taxon>
        <taxon>Pseudovirgaria</taxon>
    </lineage>
</organism>
<accession>A0A6A6W0F2</accession>
<dbReference type="GeneID" id="54485511"/>
<sequence>MLAAGLLASLLVLTAITLALARYTWSTRLCAPSEQHGVIPRERMRAALRFCAAATVLLGVQTLCRLGRHGVVFTQSNGAFLQFYLRHYGARTEYYLWVGEAGPLMCELCCFAFLFVFFGLRADGVFLFVCLVVFVLFCCPATCPLPLCATVLGGRSIDDGTAVGLPVWRQYSMQRRFLAAAAAAHESRAGHVSRQQYPAVPVEAAAAAAVAAPPRVSVDTHKIAVDGEMYRCVHCAAKSPL</sequence>
<gene>
    <name evidence="3" type="ORF">EJ05DRAFT_478425</name>
</gene>
<feature type="chain" id="PRO_5025509647" evidence="2">
    <location>
        <begin position="22"/>
        <end position="241"/>
    </location>
</feature>
<name>A0A6A6W0F2_9PEZI</name>
<dbReference type="Proteomes" id="UP000799437">
    <property type="component" value="Unassembled WGS sequence"/>
</dbReference>
<keyword evidence="1" id="KW-1133">Transmembrane helix</keyword>
<keyword evidence="4" id="KW-1185">Reference proteome</keyword>
<keyword evidence="2" id="KW-0732">Signal</keyword>
<feature type="transmembrane region" description="Helical" evidence="1">
    <location>
        <begin position="125"/>
        <end position="147"/>
    </location>
</feature>
<feature type="signal peptide" evidence="2">
    <location>
        <begin position="1"/>
        <end position="21"/>
    </location>
</feature>